<feature type="compositionally biased region" description="Basic and acidic residues" evidence="2">
    <location>
        <begin position="819"/>
        <end position="832"/>
    </location>
</feature>
<dbReference type="SUPFAM" id="SSF53335">
    <property type="entry name" value="S-adenosyl-L-methionine-dependent methyltransferases"/>
    <property type="match status" value="1"/>
</dbReference>
<feature type="domain" description="Helicase C-terminal" evidence="3">
    <location>
        <begin position="2159"/>
        <end position="2322"/>
    </location>
</feature>
<keyword evidence="4" id="KW-0067">ATP-binding</keyword>
<sequence length="2714" mass="307548">MSKATILADLYKKAVQEYTKSPTEWKGLLSCVARFYKRSFDNAVLIYAQKPDATQLGTWDDWHDERIGRRLNKGAKSIAVIDMSNPSASLKYLYDFMDTNGTEQSFWNFMRYHWELEEQYRPSLMLRFHEKYAAPTSSIEACLYQLVSKRVAQILPGYMENFKVREENSPLYGMPEEAVKAEFQELVINSVAYTVFSKCGVATESFEENSFENIIRYSTLGMFMALGSCTVSLARPILKEIQQEIEAIKIERSRIYENRTVNELQLQAGRERNDVPRTSDFREPTDGQDAGGQVRETLERVYDGEAPTPPVGTGGAGQSQRSDPEGGRRSGAAEGTVDTAVLAETADAGHRGYDGESRPYEQPDKAGGGDRPGRTGDEGQVRQSNKEHIVPPADGMKPSVGGFFSVPPKTAEISGETIPAAIPAASPAKENSGTVTATTPEQTTPAAEQDLATQYRLLSRLRSDCEYFLGAGQRSEKDLWAGSVTAQISKMRELYDAVPEKPEWLTEQDIIRYERQMSPPAMPVLDEEEISDLVDVVLCADDVTLDTREWLKEICDFFGGGHKKSTKANVFRAFYGKLDTDYTTKTGDYLHITAMDDGLAFEIEGQRFSFSYRELADRIDRLILQGIYPFSAEDSMLDDYAIPDEADEMNGAGKELEDMGGQPEPLDGEQTIADFLRLGSGVSGGKQKIYRAVLAMQSKKDRQVFIKQEYGWYSISSQGRRLEATPTNGIMIEYRTGEQHFRQQLSWAEVERHIVELVRQDVYLTEEEKEELEALEEQHLTEEELLEDSLPSVQAEPEIRQITLFDIAPKTDTYEDTDGSDHDNLFDKNTTEPEQLPFKESDRIYYRGQLYEILRFLHDGRTVEIGEISQLQNLAGFKIRERVPLSEIADSKLLKNSYSEGEIAEMVVGAVQSGDNSGETKEALKAALQVNQANDGYADAVMKDFDSRVSGRGLNYHYSEEHHLYDGGAKTKCKNNIAAIRLLKELQTQGRMATAEEQITLARFVGWGGLANALTPGKSGWESEYEEIKSLLTEEELLSAQESTLTAYYTEQSVIGHVYRALERFGFRGGNILDPAMGTGNFYSVLPESMENSKLYGVELDTVSGEIARQLYPEAEIQVKGFEQTSYPDHFFDAVIGNIPFNSIRVDDPRYNRHNFRIHDYFLAKSLDQVRPGGIVAVITSKYTMDKANSKARRYLAQRAELLGAIRLPNNAFKQVTGTEATTDLLFLQKREREIVPDEDNSPWISIEENEDGIPLNTYFINHPEMVLGKMVFDESMFGNEKTTACHPIEGDDLNERLERAVSYLEGEYHEATSEYAEEKGVLKDSLPADPAVRNFSYAIQNDAIYFQENSRMYLQDITGKKAERIRGMVGITAAVRTLIDFQNQQSGDLPTVEYEQKLQGHIDHLNKVYDRFVKKYGYLNSYGNVIAFSRDANAPLLRSIEWESKTEKGVFEKSAMFYKATIRPKVISKVVFSAEEALKVSLNVKGRVDLSYMSWLYQMPDGRKAEPEEIIAELGDAIYQDPDEYSGNPLSGWQTAGEYLSGYVKDKLTTAILRAEEEPERFTRNVEALRTVQPEPLTPQDISFSLGTPWIPLDVYQDFMYETFKTAGYNRNGRYAVELEFSKFSGAYFISGKSAEKSSVTANQTYGTGRMNAYEILEASLNLRFVEVKDRMDYVDENGEDKVKYVLNKKETILAREKQAQIKGEFERWLFADPERGARLTKLYNDKFNNIRPRVYDGSDLVFPDMSEDVHLRPHQRDVIAHGLYGEGNLLMAHEVGAGKTYAAIALAYELKRLGKVHKPLFAVPNHLVGQWADAYMELYPNANILVAEKRDFERKNRRRFAGRIAAGDYDAIIMAHSSFELIGLSRERQLAAMQAEIDAVTEAISEQKAKSDKDWSLKQMQIFRKNLQFRYDRLFNADKKDDVINFEELGVDALIVDEAHAYKNNFSYTKMRNVAGVSGASSQRAMDMHQKCQYINEISGGKGVVYLTGTPVSNSMAELYVLQKTLQPQELERRDLLMFDEWAGTYGKVVSSLEIKPEGNGYQMKNRFSQFHNLPELMNMFAMIADIKTADMLDLPTPKLKTGGTQVVKTACTPEQKRIVMELAERAENIRVGTVDSSVDNFLKLTHEARLLSIDPRALDPTLPDDPNTKLNVCARNVAQIYHETAEERLTQLIFCDQGTPKYDGSFNFYEAMKAALIAQGVKQEEIAFIHDAKTDAQREQLFEKVRKGEIRILMGSTEKMGTGMNVQNKLVALHHLDVPWRPSDLIQRDGRILRQGNENEEISIFNYITENTFDAYLWQILEQKQRYISQIMTGRSALRTCEDLDETVLQYAEFKALATSDPRVKEKMEVDNEINRLTVLKSAWQVQQNDLRFNITKRYPDAIAKTTRKIEGMAADLSTYEKERLEEFQMVIDGKIHGERTKAAEHFMVRSRKLGRESGDTLDIGAYAGFKVRLLRDWAGGVNIQLCGKCTYQTDMGDSELGNITRIENLAQRIAEHKKDEEINLESLNQQFAASKAESEKPFADEKRLAELQQRKVSLDLALEFKDDGDDVMAEDGSEEETVNTAGTPVTPRSPLTLEQRLYQKLAVFALPILEGSAYYMKLKSEGYEDLTLEAIGGGEYSIAHYYRKDGDAMRDPEITFIIDKKNKSIHPTSFLQDEMGIFYETETASPEQVKGVGQFMSEWFTRIKNQGFEPDTVKTYEQEEEQEYER</sequence>
<keyword evidence="4" id="KW-0378">Hydrolase</keyword>
<feature type="region of interest" description="Disordered" evidence="2">
    <location>
        <begin position="812"/>
        <end position="832"/>
    </location>
</feature>
<evidence type="ECO:0000313" key="5">
    <source>
        <dbReference type="Proteomes" id="UP001299608"/>
    </source>
</evidence>
<dbReference type="InterPro" id="IPR052933">
    <property type="entry name" value="DNA_Protect_Modify"/>
</dbReference>
<dbReference type="InterPro" id="IPR014001">
    <property type="entry name" value="Helicase_ATP-bd"/>
</dbReference>
<dbReference type="Pfam" id="PF21849">
    <property type="entry name" value="DUF6908"/>
    <property type="match status" value="1"/>
</dbReference>
<name>A0AAW5BQG1_9FIRM</name>
<dbReference type="SMART" id="SM00487">
    <property type="entry name" value="DEXDc"/>
    <property type="match status" value="1"/>
</dbReference>
<evidence type="ECO:0000259" key="3">
    <source>
        <dbReference type="PROSITE" id="PS51194"/>
    </source>
</evidence>
<reference evidence="4" key="1">
    <citation type="submission" date="2022-01" db="EMBL/GenBank/DDBJ databases">
        <title>Collection of gut derived symbiotic bacterial strains cultured from healthy donors.</title>
        <authorList>
            <person name="Lin H."/>
            <person name="Kohout C."/>
            <person name="Waligurski E."/>
            <person name="Pamer E.G."/>
        </authorList>
    </citation>
    <scope>NUCLEOTIDE SEQUENCE</scope>
    <source>
        <strain evidence="4">DFI.6.55</strain>
    </source>
</reference>
<dbReference type="GO" id="GO:0005524">
    <property type="term" value="F:ATP binding"/>
    <property type="evidence" value="ECO:0007669"/>
    <property type="project" value="InterPro"/>
</dbReference>
<feature type="region of interest" description="Disordered" evidence="2">
    <location>
        <begin position="267"/>
        <end position="402"/>
    </location>
</feature>
<dbReference type="Proteomes" id="UP001299608">
    <property type="component" value="Unassembled WGS sequence"/>
</dbReference>
<evidence type="ECO:0000256" key="2">
    <source>
        <dbReference type="SAM" id="MobiDB-lite"/>
    </source>
</evidence>
<gene>
    <name evidence="4" type="ORF">L0N08_13440</name>
</gene>
<dbReference type="GO" id="GO:0003677">
    <property type="term" value="F:DNA binding"/>
    <property type="evidence" value="ECO:0007669"/>
    <property type="project" value="InterPro"/>
</dbReference>
<dbReference type="InterPro" id="IPR029063">
    <property type="entry name" value="SAM-dependent_MTases_sf"/>
</dbReference>
<dbReference type="PANTHER" id="PTHR41313">
    <property type="entry name" value="ADENINE-SPECIFIC METHYLTRANSFERASE"/>
    <property type="match status" value="1"/>
</dbReference>
<dbReference type="Pfam" id="PF04851">
    <property type="entry name" value="ResIII"/>
    <property type="match status" value="1"/>
</dbReference>
<feature type="compositionally biased region" description="Basic and acidic residues" evidence="2">
    <location>
        <begin position="269"/>
        <end position="285"/>
    </location>
</feature>
<dbReference type="InterPro" id="IPR040789">
    <property type="entry name" value="LPD11"/>
</dbReference>
<dbReference type="PANTHER" id="PTHR41313:SF1">
    <property type="entry name" value="DNA METHYLASE ADENINE-SPECIFIC DOMAIN-CONTAINING PROTEIN"/>
    <property type="match status" value="1"/>
</dbReference>
<feature type="compositionally biased region" description="Acidic residues" evidence="2">
    <location>
        <begin position="2553"/>
        <end position="2565"/>
    </location>
</feature>
<feature type="region of interest" description="Disordered" evidence="2">
    <location>
        <begin position="2553"/>
        <end position="2576"/>
    </location>
</feature>
<keyword evidence="4" id="KW-0547">Nucleotide-binding</keyword>
<feature type="compositionally biased region" description="Low complexity" evidence="2">
    <location>
        <begin position="436"/>
        <end position="448"/>
    </location>
</feature>
<feature type="compositionally biased region" description="Basic and acidic residues" evidence="2">
    <location>
        <begin position="347"/>
        <end position="389"/>
    </location>
</feature>
<dbReference type="InterPro" id="IPR027417">
    <property type="entry name" value="P-loop_NTPase"/>
</dbReference>
<dbReference type="InterPro" id="IPR054203">
    <property type="entry name" value="DUF6908"/>
</dbReference>
<feature type="region of interest" description="Disordered" evidence="2">
    <location>
        <begin position="423"/>
        <end position="448"/>
    </location>
</feature>
<dbReference type="GO" id="GO:0004386">
    <property type="term" value="F:helicase activity"/>
    <property type="evidence" value="ECO:0007669"/>
    <property type="project" value="UniProtKB-KW"/>
</dbReference>
<dbReference type="EMBL" id="JAKNGE010000015">
    <property type="protein sequence ID" value="MCG4746420.1"/>
    <property type="molecule type" value="Genomic_DNA"/>
</dbReference>
<dbReference type="SMART" id="SM00490">
    <property type="entry name" value="HELICc"/>
    <property type="match status" value="1"/>
</dbReference>
<keyword evidence="4" id="KW-0347">Helicase</keyword>
<proteinExistence type="predicted"/>
<evidence type="ECO:0000256" key="1">
    <source>
        <dbReference type="SAM" id="Coils"/>
    </source>
</evidence>
<dbReference type="Gene3D" id="3.40.50.150">
    <property type="entry name" value="Vaccinia Virus protein VP39"/>
    <property type="match status" value="1"/>
</dbReference>
<dbReference type="PROSITE" id="PS51194">
    <property type="entry name" value="HELICASE_CTER"/>
    <property type="match status" value="1"/>
</dbReference>
<dbReference type="InterPro" id="IPR001650">
    <property type="entry name" value="Helicase_C-like"/>
</dbReference>
<dbReference type="Pfam" id="PF18824">
    <property type="entry name" value="LPD11"/>
    <property type="match status" value="1"/>
</dbReference>
<dbReference type="RefSeq" id="WP_238053611.1">
    <property type="nucleotide sequence ID" value="NZ_JAKNGE010000015.1"/>
</dbReference>
<evidence type="ECO:0000313" key="4">
    <source>
        <dbReference type="EMBL" id="MCG4746420.1"/>
    </source>
</evidence>
<organism evidence="4 5">
    <name type="scientific">Enterocloster aldenensis</name>
    <dbReference type="NCBI Taxonomy" id="358742"/>
    <lineage>
        <taxon>Bacteria</taxon>
        <taxon>Bacillati</taxon>
        <taxon>Bacillota</taxon>
        <taxon>Clostridia</taxon>
        <taxon>Lachnospirales</taxon>
        <taxon>Lachnospiraceae</taxon>
        <taxon>Enterocloster</taxon>
    </lineage>
</organism>
<dbReference type="InterPro" id="IPR006935">
    <property type="entry name" value="Helicase/UvrB_N"/>
</dbReference>
<accession>A0AAW5BQG1</accession>
<protein>
    <submittedName>
        <fullName evidence="4">DEAD/DEAH box helicase family protein</fullName>
    </submittedName>
</protein>
<comment type="caution">
    <text evidence="4">The sequence shown here is derived from an EMBL/GenBank/DDBJ whole genome shotgun (WGS) entry which is preliminary data.</text>
</comment>
<dbReference type="Gene3D" id="3.40.50.300">
    <property type="entry name" value="P-loop containing nucleotide triphosphate hydrolases"/>
    <property type="match status" value="2"/>
</dbReference>
<dbReference type="GO" id="GO:0016787">
    <property type="term" value="F:hydrolase activity"/>
    <property type="evidence" value="ECO:0007669"/>
    <property type="project" value="InterPro"/>
</dbReference>
<feature type="coiled-coil region" evidence="1">
    <location>
        <begin position="2494"/>
        <end position="2521"/>
    </location>
</feature>
<keyword evidence="1" id="KW-0175">Coiled coil</keyword>
<dbReference type="SUPFAM" id="SSF52540">
    <property type="entry name" value="P-loop containing nucleoside triphosphate hydrolases"/>
    <property type="match status" value="2"/>
</dbReference>
<dbReference type="Pfam" id="PF00271">
    <property type="entry name" value="Helicase_C"/>
    <property type="match status" value="1"/>
</dbReference>
<dbReference type="PRINTS" id="PR00507">
    <property type="entry name" value="N12N6MTFRASE"/>
</dbReference>